<evidence type="ECO:0000256" key="4">
    <source>
        <dbReference type="ARBA" id="ARBA00023014"/>
    </source>
</evidence>
<organism evidence="7">
    <name type="scientific">Culicoides sonorensis</name>
    <name type="common">Biting midge</name>
    <dbReference type="NCBI Taxonomy" id="179676"/>
    <lineage>
        <taxon>Eukaryota</taxon>
        <taxon>Metazoa</taxon>
        <taxon>Ecdysozoa</taxon>
        <taxon>Arthropoda</taxon>
        <taxon>Hexapoda</taxon>
        <taxon>Insecta</taxon>
        <taxon>Pterygota</taxon>
        <taxon>Neoptera</taxon>
        <taxon>Endopterygota</taxon>
        <taxon>Diptera</taxon>
        <taxon>Nematocera</taxon>
        <taxon>Chironomoidea</taxon>
        <taxon>Ceratopogonidae</taxon>
        <taxon>Ceratopogoninae</taxon>
        <taxon>Culicoides</taxon>
        <taxon>Monoculicoides</taxon>
    </lineage>
</organism>
<dbReference type="EMBL" id="UFQT01000673">
    <property type="protein sequence ID" value="SSX26389.1"/>
    <property type="molecule type" value="Genomic_DNA"/>
</dbReference>
<dbReference type="InterPro" id="IPR042216">
    <property type="entry name" value="MitoNEET_CISD"/>
</dbReference>
<dbReference type="InterPro" id="IPR052950">
    <property type="entry name" value="CISD"/>
</dbReference>
<dbReference type="OMA" id="NCKQTKR"/>
<dbReference type="PANTHER" id="PTHR46491">
    <property type="entry name" value="CDGSH IRON SULFUR DOMAIN PROTEIN HOMOLOG"/>
    <property type="match status" value="1"/>
</dbReference>
<evidence type="ECO:0000313" key="9">
    <source>
        <dbReference type="EMBL" id="SSX26389.1"/>
    </source>
</evidence>
<dbReference type="PANTHER" id="PTHR46491:SF3">
    <property type="entry name" value="CDGSH IRON-SULFUR DOMAIN-CONTAINING PROTEIN 3, MITOCHONDRIAL"/>
    <property type="match status" value="1"/>
</dbReference>
<proteinExistence type="predicted"/>
<accession>A0A336KPQ3</accession>
<reference evidence="7" key="1">
    <citation type="submission" date="2018-04" db="EMBL/GenBank/DDBJ databases">
        <authorList>
            <person name="Go L.Y."/>
            <person name="Mitchell J.A."/>
        </authorList>
    </citation>
    <scope>NUCLEOTIDE SEQUENCE</scope>
    <source>
        <tissue evidence="7">Whole organism</tissue>
    </source>
</reference>
<keyword evidence="3" id="KW-0408">Iron</keyword>
<sequence length="134" mass="15264">MNTLRKVSGIHKLPYQIYVSRATFSSGEIPRNILEEQGLVNGQLQKENGKIYDKKPFKMTLEENKKYSWCLCGHSKNNPICDGTHKNVHLKLTLKPVKFAVAKSGDYWLCNCKHTKNRPFCDGTHKTLAAQEGK</sequence>
<evidence type="ECO:0000256" key="3">
    <source>
        <dbReference type="ARBA" id="ARBA00023004"/>
    </source>
</evidence>
<dbReference type="Gene3D" id="3.40.5.90">
    <property type="entry name" value="CDGSH iron-sulfur domain, mitoNEET-type"/>
    <property type="match status" value="2"/>
</dbReference>
<dbReference type="SMART" id="SM00704">
    <property type="entry name" value="ZnF_CDGSH"/>
    <property type="match status" value="2"/>
</dbReference>
<dbReference type="GO" id="GO:0005739">
    <property type="term" value="C:mitochondrion"/>
    <property type="evidence" value="ECO:0007669"/>
    <property type="project" value="TreeGrafter"/>
</dbReference>
<protein>
    <submittedName>
        <fullName evidence="8">CSON010621 protein</fullName>
    </submittedName>
    <submittedName>
        <fullName evidence="7">CSON013374 protein</fullName>
    </submittedName>
</protein>
<evidence type="ECO:0000256" key="2">
    <source>
        <dbReference type="ARBA" id="ARBA00022723"/>
    </source>
</evidence>
<dbReference type="EMBL" id="UFQT01004373">
    <property type="protein sequence ID" value="SSX35669.1"/>
    <property type="molecule type" value="Genomic_DNA"/>
</dbReference>
<evidence type="ECO:0000313" key="7">
    <source>
        <dbReference type="EMBL" id="SSX06032.1"/>
    </source>
</evidence>
<feature type="domain" description="Iron-binding zinc finger CDGSH type" evidence="6">
    <location>
        <begin position="96"/>
        <end position="131"/>
    </location>
</feature>
<feature type="domain" description="Iron-binding zinc finger CDGSH type" evidence="6">
    <location>
        <begin position="54"/>
        <end position="91"/>
    </location>
</feature>
<dbReference type="Pfam" id="PF09360">
    <property type="entry name" value="zf-CDGSH"/>
    <property type="match status" value="2"/>
</dbReference>
<dbReference type="GO" id="GO:0046872">
    <property type="term" value="F:metal ion binding"/>
    <property type="evidence" value="ECO:0007669"/>
    <property type="project" value="UniProtKB-KW"/>
</dbReference>
<comment type="cofactor">
    <cofactor evidence="5">
        <name>[2Fe-2S] cluster</name>
        <dbReference type="ChEBI" id="CHEBI:190135"/>
    </cofactor>
</comment>
<dbReference type="VEuPathDB" id="VectorBase:CSON013374"/>
<dbReference type="EMBL" id="UFQS01000673">
    <property type="protein sequence ID" value="SSX06032.1"/>
    <property type="molecule type" value="Genomic_DNA"/>
</dbReference>
<keyword evidence="4" id="KW-0411">Iron-sulfur</keyword>
<keyword evidence="2" id="KW-0479">Metal-binding</keyword>
<gene>
    <name evidence="7" type="primary">CSON013374</name>
    <name evidence="8" type="synonym">CSON010621</name>
</gene>
<dbReference type="GO" id="GO:0051537">
    <property type="term" value="F:2 iron, 2 sulfur cluster binding"/>
    <property type="evidence" value="ECO:0007669"/>
    <property type="project" value="UniProtKB-KW"/>
</dbReference>
<reference evidence="9" key="2">
    <citation type="submission" date="2018-07" db="EMBL/GenBank/DDBJ databases">
        <authorList>
            <person name="Quirk P.G."/>
            <person name="Krulwich T.A."/>
        </authorList>
    </citation>
    <scope>NUCLEOTIDE SEQUENCE</scope>
</reference>
<dbReference type="AlphaFoldDB" id="A0A336KPQ3"/>
<evidence type="ECO:0000313" key="8">
    <source>
        <dbReference type="EMBL" id="SSX16352.1"/>
    </source>
</evidence>
<evidence type="ECO:0000256" key="1">
    <source>
        <dbReference type="ARBA" id="ARBA00022714"/>
    </source>
</evidence>
<evidence type="ECO:0000259" key="6">
    <source>
        <dbReference type="SMART" id="SM00704"/>
    </source>
</evidence>
<keyword evidence="1" id="KW-0001">2Fe-2S</keyword>
<dbReference type="VEuPathDB" id="VectorBase:CSON010621"/>
<dbReference type="InterPro" id="IPR018967">
    <property type="entry name" value="FeS-contain_CDGSH-typ"/>
</dbReference>
<name>A0A336KPQ3_CULSO</name>
<evidence type="ECO:0000256" key="5">
    <source>
        <dbReference type="ARBA" id="ARBA00034078"/>
    </source>
</evidence>
<dbReference type="EMBL" id="UFQS01004373">
    <property type="protein sequence ID" value="SSX16352.1"/>
    <property type="molecule type" value="Genomic_DNA"/>
</dbReference>